<dbReference type="GO" id="GO:0006749">
    <property type="term" value="P:glutathione metabolic process"/>
    <property type="evidence" value="ECO:0007669"/>
    <property type="project" value="TreeGrafter"/>
</dbReference>
<dbReference type="InterPro" id="IPR004045">
    <property type="entry name" value="Glutathione_S-Trfase_N"/>
</dbReference>
<name>A0A7W9CK95_9CAUL</name>
<dbReference type="EMBL" id="JACHOR010000004">
    <property type="protein sequence ID" value="MBB5746958.1"/>
    <property type="molecule type" value="Genomic_DNA"/>
</dbReference>
<evidence type="ECO:0000313" key="3">
    <source>
        <dbReference type="Proteomes" id="UP000545037"/>
    </source>
</evidence>
<accession>A0A7W9CK95</accession>
<dbReference type="Gene3D" id="1.20.1050.10">
    <property type="match status" value="1"/>
</dbReference>
<dbReference type="InterPro" id="IPR036282">
    <property type="entry name" value="Glutathione-S-Trfase_C_sf"/>
</dbReference>
<evidence type="ECO:0000313" key="2">
    <source>
        <dbReference type="EMBL" id="MBB5746958.1"/>
    </source>
</evidence>
<dbReference type="InterPro" id="IPR036249">
    <property type="entry name" value="Thioredoxin-like_sf"/>
</dbReference>
<comment type="caution">
    <text evidence="2">The sequence shown here is derived from an EMBL/GenBank/DDBJ whole genome shotgun (WGS) entry which is preliminary data.</text>
</comment>
<dbReference type="PROSITE" id="PS50404">
    <property type="entry name" value="GST_NTER"/>
    <property type="match status" value="1"/>
</dbReference>
<protein>
    <submittedName>
        <fullName evidence="2">Glutathione S-transferase</fullName>
        <ecNumber evidence="2">2.5.1.18</ecNumber>
    </submittedName>
</protein>
<keyword evidence="3" id="KW-1185">Reference proteome</keyword>
<dbReference type="GO" id="GO:0016034">
    <property type="term" value="F:maleylacetoacetate isomerase activity"/>
    <property type="evidence" value="ECO:0007669"/>
    <property type="project" value="TreeGrafter"/>
</dbReference>
<dbReference type="GO" id="GO:0006559">
    <property type="term" value="P:L-phenylalanine catabolic process"/>
    <property type="evidence" value="ECO:0007669"/>
    <property type="project" value="TreeGrafter"/>
</dbReference>
<dbReference type="PANTHER" id="PTHR42673:SF4">
    <property type="entry name" value="MALEYLACETOACETATE ISOMERASE"/>
    <property type="match status" value="1"/>
</dbReference>
<dbReference type="CDD" id="cd03194">
    <property type="entry name" value="GST_C_3"/>
    <property type="match status" value="1"/>
</dbReference>
<dbReference type="GO" id="GO:0004364">
    <property type="term" value="F:glutathione transferase activity"/>
    <property type="evidence" value="ECO:0007669"/>
    <property type="project" value="UniProtKB-EC"/>
</dbReference>
<reference evidence="2 3" key="1">
    <citation type="submission" date="2020-08" db="EMBL/GenBank/DDBJ databases">
        <title>Genomic Encyclopedia of Type Strains, Phase IV (KMG-IV): sequencing the most valuable type-strain genomes for metagenomic binning, comparative biology and taxonomic classification.</title>
        <authorList>
            <person name="Goeker M."/>
        </authorList>
    </citation>
    <scope>NUCLEOTIDE SEQUENCE [LARGE SCALE GENOMIC DNA]</scope>
    <source>
        <strain evidence="2 3">DSM 4737</strain>
    </source>
</reference>
<organism evidence="2 3">
    <name type="scientific">Brevundimonas variabilis</name>
    <dbReference type="NCBI Taxonomy" id="74312"/>
    <lineage>
        <taxon>Bacteria</taxon>
        <taxon>Pseudomonadati</taxon>
        <taxon>Pseudomonadota</taxon>
        <taxon>Alphaproteobacteria</taxon>
        <taxon>Caulobacterales</taxon>
        <taxon>Caulobacteraceae</taxon>
        <taxon>Brevundimonas</taxon>
    </lineage>
</organism>
<proteinExistence type="predicted"/>
<dbReference type="RefSeq" id="WP_183213917.1">
    <property type="nucleotide sequence ID" value="NZ_JACHOR010000004.1"/>
</dbReference>
<dbReference type="PANTHER" id="PTHR42673">
    <property type="entry name" value="MALEYLACETOACETATE ISOMERASE"/>
    <property type="match status" value="1"/>
</dbReference>
<dbReference type="Proteomes" id="UP000545037">
    <property type="component" value="Unassembled WGS sequence"/>
</dbReference>
<dbReference type="CDD" id="cd03043">
    <property type="entry name" value="GST_N_1"/>
    <property type="match status" value="1"/>
</dbReference>
<dbReference type="Pfam" id="PF13409">
    <property type="entry name" value="GST_N_2"/>
    <property type="match status" value="1"/>
</dbReference>
<keyword evidence="2" id="KW-0808">Transferase</keyword>
<evidence type="ECO:0000259" key="1">
    <source>
        <dbReference type="PROSITE" id="PS50404"/>
    </source>
</evidence>
<dbReference type="AlphaFoldDB" id="A0A7W9CK95"/>
<gene>
    <name evidence="2" type="ORF">GGR13_002565</name>
</gene>
<dbReference type="SUPFAM" id="SSF52833">
    <property type="entry name" value="Thioredoxin-like"/>
    <property type="match status" value="1"/>
</dbReference>
<feature type="domain" description="GST N-terminal" evidence="1">
    <location>
        <begin position="1"/>
        <end position="81"/>
    </location>
</feature>
<dbReference type="Gene3D" id="3.40.30.10">
    <property type="entry name" value="Glutaredoxin"/>
    <property type="match status" value="1"/>
</dbReference>
<sequence length="220" mass="24391">MQLIIGDKAYSTWSLRPWLVLKRCGAEFEEVVVRLNRPDTAERIAEHSPAGKVPVLHVEGVTIWDSMAIAVWAAERFPEVPLWPADAHARWLARSVACEMHSSFMGMRVQCAMGPQHTMVGPDRSEPPGDPQVAAELRRLVDIFRTMRAQFGAGGPFLFGEWSVPDAFFTPIAARIRHYQLDLAAHGDVDGAARAYVDTLLAQPDFLEWSEGGLSELAKA</sequence>
<dbReference type="EC" id="2.5.1.18" evidence="2"/>
<dbReference type="SUPFAM" id="SSF47616">
    <property type="entry name" value="GST C-terminal domain-like"/>
    <property type="match status" value="1"/>
</dbReference>